<dbReference type="Proteomes" id="UP000460221">
    <property type="component" value="Unassembled WGS sequence"/>
</dbReference>
<evidence type="ECO:0000259" key="2">
    <source>
        <dbReference type="Pfam" id="PF12770"/>
    </source>
</evidence>
<evidence type="ECO:0000256" key="1">
    <source>
        <dbReference type="PROSITE-ProRule" id="PRU00339"/>
    </source>
</evidence>
<dbReference type="PROSITE" id="PS50005">
    <property type="entry name" value="TPR"/>
    <property type="match status" value="1"/>
</dbReference>
<organism evidence="3 4">
    <name type="scientific">Nakamurella alba</name>
    <dbReference type="NCBI Taxonomy" id="2665158"/>
    <lineage>
        <taxon>Bacteria</taxon>
        <taxon>Bacillati</taxon>
        <taxon>Actinomycetota</taxon>
        <taxon>Actinomycetes</taxon>
        <taxon>Nakamurellales</taxon>
        <taxon>Nakamurellaceae</taxon>
        <taxon>Nakamurella</taxon>
    </lineage>
</organism>
<keyword evidence="4" id="KW-1185">Reference proteome</keyword>
<sequence length="852" mass="88771">MAPAARPLTAAELPLLLARIQDLANAGRTRDTVVLCRRTLTRLVPGDPDHESFAVRVRVNLATALAESGDTTGAAELFEQALAGDPAHRALVRTARGLVLARTGRLEEAVAELDAAAAVAEDRILVGALINRGLALMALGRLAEARRDTARAVTEAERVGDLGTAFMGRHNLGYLRYLGGDLPGALAEMAAAAELAPEDAVGIPALDRAQVLRAAGLTTEAREFLDLALADFRANSSTADLVQGLLLASEIDAAAGRWEDGRRSAREARRLATRRGDRITARLARLAELRAPFLGLDPPPRTVRQARQEAAEAEVLAGELAAAGLTDDAMSATFVQVEGVLDGGDARRATEILAGTVPRDRVYTAHVLEQAYLHARLDIAAGRTGPGLSELRRGLDRLADFQARFGSQDMQAGAAVLGQRLARLGLRTAVGSGSPAGILHWLERSRAVTTRLPAIGPPDDSELAGLLAELRLSAGQERQAAIAGTPDPALRRKVAELRRSIRHRSWTTAGAGQVQRPIPLAAVQRALAADPDRPAVLAYITGRGGIRALVITADTASFVPLGAWVDSAERHRRRAADLDMLAAPRIPAPLRAVARTSLQAELADLDRTLLAPLRDLPAGGPVLVVAVGEAATVPWTLLPSMRGRPVAVHSSVTAALNGAAVVGTTGPAFRRGVLAVGGPDVPSGEKEVQEVAARYPGAGLLTGAAATGAAVLAGMPDGGVLHVAAHGHHEVESPLFSHVLLADGPLFGYDIAPVRRLPAEVVLSSCDVGRSALRPGGEPLGLAVALLRSGVRTVVAGVSRVADDVAAETMVRFHEALIGGAGPAAALARAVDTMGEEIAPFSCFGLGGPVRW</sequence>
<dbReference type="SUPFAM" id="SSF48452">
    <property type="entry name" value="TPR-like"/>
    <property type="match status" value="1"/>
</dbReference>
<keyword evidence="1" id="KW-0802">TPR repeat</keyword>
<dbReference type="RefSeq" id="WP_154770768.1">
    <property type="nucleotide sequence ID" value="NZ_WLYK01000011.1"/>
</dbReference>
<dbReference type="InterPro" id="IPR011990">
    <property type="entry name" value="TPR-like_helical_dom_sf"/>
</dbReference>
<dbReference type="AlphaFoldDB" id="A0A7K1FRM6"/>
<name>A0A7K1FRM6_9ACTN</name>
<feature type="domain" description="CHAT" evidence="2">
    <location>
        <begin position="600"/>
        <end position="834"/>
    </location>
</feature>
<dbReference type="InterPro" id="IPR019734">
    <property type="entry name" value="TPR_rpt"/>
</dbReference>
<feature type="repeat" description="TPR" evidence="1">
    <location>
        <begin position="55"/>
        <end position="88"/>
    </location>
</feature>
<dbReference type="Pfam" id="PF12770">
    <property type="entry name" value="CHAT"/>
    <property type="match status" value="1"/>
</dbReference>
<evidence type="ECO:0000313" key="3">
    <source>
        <dbReference type="EMBL" id="MTD16798.1"/>
    </source>
</evidence>
<dbReference type="InterPro" id="IPR024983">
    <property type="entry name" value="CHAT_dom"/>
</dbReference>
<dbReference type="SMART" id="SM00028">
    <property type="entry name" value="TPR"/>
    <property type="match status" value="4"/>
</dbReference>
<reference evidence="3 4" key="1">
    <citation type="submission" date="2019-11" db="EMBL/GenBank/DDBJ databases">
        <authorList>
            <person name="Jiang L.-Q."/>
        </authorList>
    </citation>
    <scope>NUCLEOTIDE SEQUENCE [LARGE SCALE GENOMIC DNA]</scope>
    <source>
        <strain evidence="3 4">YIM 132087</strain>
    </source>
</reference>
<proteinExistence type="predicted"/>
<evidence type="ECO:0000313" key="4">
    <source>
        <dbReference type="Proteomes" id="UP000460221"/>
    </source>
</evidence>
<protein>
    <submittedName>
        <fullName evidence="3">CHAT domain-containing protein</fullName>
    </submittedName>
</protein>
<dbReference type="Gene3D" id="1.25.40.10">
    <property type="entry name" value="Tetratricopeptide repeat domain"/>
    <property type="match status" value="1"/>
</dbReference>
<gene>
    <name evidence="3" type="ORF">GIS00_22965</name>
</gene>
<dbReference type="EMBL" id="WLYK01000011">
    <property type="protein sequence ID" value="MTD16798.1"/>
    <property type="molecule type" value="Genomic_DNA"/>
</dbReference>
<accession>A0A7K1FRM6</accession>
<dbReference type="Pfam" id="PF14559">
    <property type="entry name" value="TPR_19"/>
    <property type="match status" value="1"/>
</dbReference>
<comment type="caution">
    <text evidence="3">The sequence shown here is derived from an EMBL/GenBank/DDBJ whole genome shotgun (WGS) entry which is preliminary data.</text>
</comment>